<dbReference type="OrthoDB" id="9815825at2"/>
<protein>
    <submittedName>
        <fullName evidence="4">Dehydrogenase</fullName>
    </submittedName>
</protein>
<evidence type="ECO:0000313" key="4">
    <source>
        <dbReference type="EMBL" id="KJD45192.1"/>
    </source>
</evidence>
<feature type="domain" description="GFO/IDH/MocA-like oxidoreductase" evidence="3">
    <location>
        <begin position="140"/>
        <end position="276"/>
    </location>
</feature>
<dbReference type="EMBL" id="JTHP01000023">
    <property type="protein sequence ID" value="KJD45192.1"/>
    <property type="molecule type" value="Genomic_DNA"/>
</dbReference>
<dbReference type="InterPro" id="IPR050463">
    <property type="entry name" value="Gfo/Idh/MocA_oxidrdct_glycsds"/>
</dbReference>
<dbReference type="RefSeq" id="WP_044646544.1">
    <property type="nucleotide sequence ID" value="NZ_JTHP01000023.1"/>
</dbReference>
<dbReference type="PATRIC" id="fig|159743.3.peg.2903"/>
<dbReference type="InterPro" id="IPR036291">
    <property type="entry name" value="NAD(P)-bd_dom_sf"/>
</dbReference>
<evidence type="ECO:0000256" key="1">
    <source>
        <dbReference type="ARBA" id="ARBA00023002"/>
    </source>
</evidence>
<feature type="domain" description="Gfo/Idh/MocA-like oxidoreductase N-terminal" evidence="2">
    <location>
        <begin position="11"/>
        <end position="130"/>
    </location>
</feature>
<evidence type="ECO:0000259" key="3">
    <source>
        <dbReference type="Pfam" id="PF22725"/>
    </source>
</evidence>
<dbReference type="SUPFAM" id="SSF51735">
    <property type="entry name" value="NAD(P)-binding Rossmann-fold domains"/>
    <property type="match status" value="1"/>
</dbReference>
<dbReference type="SUPFAM" id="SSF55347">
    <property type="entry name" value="Glyceraldehyde-3-phosphate dehydrogenase-like, C-terminal domain"/>
    <property type="match status" value="1"/>
</dbReference>
<dbReference type="Pfam" id="PF01408">
    <property type="entry name" value="GFO_IDH_MocA"/>
    <property type="match status" value="1"/>
</dbReference>
<reference evidence="4 5" key="1">
    <citation type="submission" date="2014-11" db="EMBL/GenBank/DDBJ databases">
        <title>Draft Genome Sequences of Paenibacillus polymyxa NRRL B-30509 and Paenibacillus terrae NRRL B-30644, Strains from a Poultry Environment that Produce Tridecaptin A and Paenicidins.</title>
        <authorList>
            <person name="van Belkum M.J."/>
            <person name="Lohans C.T."/>
            <person name="Vederas J.C."/>
        </authorList>
    </citation>
    <scope>NUCLEOTIDE SEQUENCE [LARGE SCALE GENOMIC DNA]</scope>
    <source>
        <strain evidence="4 5">NRRL B-30644</strain>
    </source>
</reference>
<dbReference type="GO" id="GO:0016491">
    <property type="term" value="F:oxidoreductase activity"/>
    <property type="evidence" value="ECO:0007669"/>
    <property type="project" value="UniProtKB-KW"/>
</dbReference>
<dbReference type="AlphaFoldDB" id="A0A0D7X587"/>
<dbReference type="Gene3D" id="3.40.50.720">
    <property type="entry name" value="NAD(P)-binding Rossmann-like Domain"/>
    <property type="match status" value="1"/>
</dbReference>
<comment type="caution">
    <text evidence="4">The sequence shown here is derived from an EMBL/GenBank/DDBJ whole genome shotgun (WGS) entry which is preliminary data.</text>
</comment>
<dbReference type="PANTHER" id="PTHR43818">
    <property type="entry name" value="BCDNA.GH03377"/>
    <property type="match status" value="1"/>
</dbReference>
<proteinExistence type="predicted"/>
<name>A0A0D7X587_9BACL</name>
<keyword evidence="5" id="KW-1185">Reference proteome</keyword>
<organism evidence="4 5">
    <name type="scientific">Paenibacillus terrae</name>
    <dbReference type="NCBI Taxonomy" id="159743"/>
    <lineage>
        <taxon>Bacteria</taxon>
        <taxon>Bacillati</taxon>
        <taxon>Bacillota</taxon>
        <taxon>Bacilli</taxon>
        <taxon>Bacillales</taxon>
        <taxon>Paenibacillaceae</taxon>
        <taxon>Paenibacillus</taxon>
    </lineage>
</organism>
<dbReference type="Proteomes" id="UP000032534">
    <property type="component" value="Unassembled WGS sequence"/>
</dbReference>
<dbReference type="InterPro" id="IPR055170">
    <property type="entry name" value="GFO_IDH_MocA-like_dom"/>
</dbReference>
<sequence>MSTSISPTKPIHMGVIGLGLIAEYHIRSLQTISGVSIVAISDVNPNRLQLLGKQLQLPVSKQYPHYEALIRDPKVDAILSLTPNDVHFDIIRIALEEHKAVLAEKPLTLTWEEADQLKKLYTANPVPFLVHYKHRYGAAFQYAKQLLDEHRLGNIYNIQFRYLMDAFSPYRQHPYTWRHNLAKAGSGVVGDTASHIIDLARFLVGEFKSVAALLHTITPERPDPVTGLPVKVDVEDFAAFHGIIGDNTAGTFITHKNAIGKRHDIEVDIYGELGALHASLNNRENVRIVLRDLEHPDAEYESWTVPAIYDHTAYGDFVKLARGESVDRAPLFEDGYKNQWVLEQILQSWKENGRLVEV</sequence>
<keyword evidence="1" id="KW-0560">Oxidoreductase</keyword>
<evidence type="ECO:0000259" key="2">
    <source>
        <dbReference type="Pfam" id="PF01408"/>
    </source>
</evidence>
<accession>A0A0D7X587</accession>
<evidence type="ECO:0000313" key="5">
    <source>
        <dbReference type="Proteomes" id="UP000032534"/>
    </source>
</evidence>
<dbReference type="Gene3D" id="3.30.360.10">
    <property type="entry name" value="Dihydrodipicolinate Reductase, domain 2"/>
    <property type="match status" value="1"/>
</dbReference>
<dbReference type="InterPro" id="IPR000683">
    <property type="entry name" value="Gfo/Idh/MocA-like_OxRdtase_N"/>
</dbReference>
<dbReference type="GO" id="GO:0000166">
    <property type="term" value="F:nucleotide binding"/>
    <property type="evidence" value="ECO:0007669"/>
    <property type="project" value="InterPro"/>
</dbReference>
<dbReference type="PANTHER" id="PTHR43818:SF11">
    <property type="entry name" value="BCDNA.GH03377"/>
    <property type="match status" value="1"/>
</dbReference>
<dbReference type="Pfam" id="PF22725">
    <property type="entry name" value="GFO_IDH_MocA_C3"/>
    <property type="match status" value="1"/>
</dbReference>
<gene>
    <name evidence="4" type="ORF">QD47_13055</name>
</gene>